<protein>
    <recommendedName>
        <fullName evidence="11">Dynein light intermediate chain</fullName>
    </recommendedName>
</protein>
<dbReference type="InterPro" id="IPR022780">
    <property type="entry name" value="Dynein_light_int_chain"/>
</dbReference>
<dbReference type="InterPro" id="IPR027417">
    <property type="entry name" value="P-loop_NTPase"/>
</dbReference>
<dbReference type="OrthoDB" id="27603at2759"/>
<evidence type="ECO:0000313" key="15">
    <source>
        <dbReference type="WBParaSite" id="TASK_0000814901-mRNA-1"/>
    </source>
</evidence>
<dbReference type="PANTHER" id="PTHR12688">
    <property type="entry name" value="DYNEIN LIGHT INTERMEDIATE CHAIN"/>
    <property type="match status" value="1"/>
</dbReference>
<comment type="similarity">
    <text evidence="2 11">Belongs to the dynein light intermediate chain family.</text>
</comment>
<proteinExistence type="inferred from homology"/>
<evidence type="ECO:0000256" key="5">
    <source>
        <dbReference type="ARBA" id="ARBA00022701"/>
    </source>
</evidence>
<evidence type="ECO:0000313" key="14">
    <source>
        <dbReference type="Proteomes" id="UP000282613"/>
    </source>
</evidence>
<dbReference type="Proteomes" id="UP000282613">
    <property type="component" value="Unassembled WGS sequence"/>
</dbReference>
<feature type="region of interest" description="Disordered" evidence="12">
    <location>
        <begin position="521"/>
        <end position="593"/>
    </location>
</feature>
<dbReference type="GO" id="GO:0000226">
    <property type="term" value="P:microtubule cytoskeleton organization"/>
    <property type="evidence" value="ECO:0007669"/>
    <property type="project" value="TreeGrafter"/>
</dbReference>
<dbReference type="GO" id="GO:0045504">
    <property type="term" value="F:dynein heavy chain binding"/>
    <property type="evidence" value="ECO:0007669"/>
    <property type="project" value="TreeGrafter"/>
</dbReference>
<evidence type="ECO:0000313" key="13">
    <source>
        <dbReference type="EMBL" id="VDK39652.1"/>
    </source>
</evidence>
<keyword evidence="6 11" id="KW-0547">Nucleotide-binding</keyword>
<dbReference type="STRING" id="60517.A0A0R3WBW0"/>
<evidence type="ECO:0000256" key="1">
    <source>
        <dbReference type="ARBA" id="ARBA00004245"/>
    </source>
</evidence>
<dbReference type="GO" id="GO:0005813">
    <property type="term" value="C:centrosome"/>
    <property type="evidence" value="ECO:0007669"/>
    <property type="project" value="TreeGrafter"/>
</dbReference>
<evidence type="ECO:0000256" key="6">
    <source>
        <dbReference type="ARBA" id="ARBA00022741"/>
    </source>
</evidence>
<dbReference type="GO" id="GO:0005874">
    <property type="term" value="C:microtubule"/>
    <property type="evidence" value="ECO:0007669"/>
    <property type="project" value="UniProtKB-KW"/>
</dbReference>
<dbReference type="Gene3D" id="3.40.50.300">
    <property type="entry name" value="P-loop containing nucleotide triphosphate hydrolases"/>
    <property type="match status" value="1"/>
</dbReference>
<feature type="region of interest" description="Disordered" evidence="12">
    <location>
        <begin position="244"/>
        <end position="286"/>
    </location>
</feature>
<keyword evidence="10 11" id="KW-0206">Cytoskeleton</keyword>
<sequence>MGVEVEVDESGKSEESTHLWYLVFFPLSFRSSILKEVANARIGKLPHNKGVVVLGDYGTGKSTLACRLSHKNLPPRSPALEYHYVDIRDEATDDQTRLSVWILDGDLEFIPYLKFPLDKKNFANRMVVIVVDMERPWNIMEELEKWANALEGYIKSMDIEIEEMQEYKDSLVRHFREYIEPDSILLHATSASSGGADTVNSAGAGATPAPVAQVSRPAAVAATGGNPLHPATAALLRLSGLQQQQQNQSVLQDEMEEEGDEDNVDEAGGEGEEGEKSGTRRSKKTVSDVLKELPITPGALINNLGIPLVVVVTKTDVMDDMERKQGMSEEQYDLIQMHIRRFCLSYGAALVYVSAKNGKNCGLLKNYLQHRIYGFPFTQNAYVIDKDSVFIPAGWDSLNKIGLLEQNLTKYRPGDDFDKVVPKPQEQATTTNREPAVTAADDQYFLSEIYTELQHDISTGGAGENGTPSHEQSSILDASGTPPSRPSSGSASRSRSSGAGIGGGLSSSSSEKVLANFFNNLLSKGPSPRQTSNGPPASSFNPAPTETNSFLDSASMPTKEMQSELERLARTSKEALDNSPGLGEKPVTTDKSS</sequence>
<dbReference type="AlphaFoldDB" id="A0A0R3WBW0"/>
<feature type="compositionally biased region" description="Basic and acidic residues" evidence="12">
    <location>
        <begin position="561"/>
        <end position="576"/>
    </location>
</feature>
<keyword evidence="14" id="KW-1185">Reference proteome</keyword>
<name>A0A0R3WBW0_TAEAS</name>
<feature type="compositionally biased region" description="Polar residues" evidence="12">
    <location>
        <begin position="466"/>
        <end position="476"/>
    </location>
</feature>
<evidence type="ECO:0000256" key="10">
    <source>
        <dbReference type="ARBA" id="ARBA00023212"/>
    </source>
</evidence>
<dbReference type="InterPro" id="IPR008467">
    <property type="entry name" value="Dynein1_light_intermed_chain"/>
</dbReference>
<dbReference type="GO" id="GO:0007018">
    <property type="term" value="P:microtubule-based movement"/>
    <property type="evidence" value="ECO:0007669"/>
    <property type="project" value="InterPro"/>
</dbReference>
<organism evidence="15">
    <name type="scientific">Taenia asiatica</name>
    <name type="common">Asian tapeworm</name>
    <dbReference type="NCBI Taxonomy" id="60517"/>
    <lineage>
        <taxon>Eukaryota</taxon>
        <taxon>Metazoa</taxon>
        <taxon>Spiralia</taxon>
        <taxon>Lophotrochozoa</taxon>
        <taxon>Platyhelminthes</taxon>
        <taxon>Cestoda</taxon>
        <taxon>Eucestoda</taxon>
        <taxon>Cyclophyllidea</taxon>
        <taxon>Taeniidae</taxon>
        <taxon>Taenia</taxon>
    </lineage>
</organism>
<dbReference type="EMBL" id="UYRS01018738">
    <property type="protein sequence ID" value="VDK39652.1"/>
    <property type="molecule type" value="Genomic_DNA"/>
</dbReference>
<reference evidence="13 14" key="2">
    <citation type="submission" date="2018-11" db="EMBL/GenBank/DDBJ databases">
        <authorList>
            <consortium name="Pathogen Informatics"/>
        </authorList>
    </citation>
    <scope>NUCLEOTIDE SEQUENCE [LARGE SCALE GENOMIC DNA]</scope>
</reference>
<gene>
    <name evidence="13" type="ORF">TASK_LOCUS8150</name>
</gene>
<feature type="compositionally biased region" description="Low complexity" evidence="12">
    <location>
        <begin position="478"/>
        <end position="498"/>
    </location>
</feature>
<evidence type="ECO:0000256" key="11">
    <source>
        <dbReference type="RuleBase" id="RU366047"/>
    </source>
</evidence>
<dbReference type="SUPFAM" id="SSF52540">
    <property type="entry name" value="P-loop containing nucleoside triphosphate hydrolases"/>
    <property type="match status" value="1"/>
</dbReference>
<accession>A0A0R3WBW0</accession>
<keyword evidence="9 11" id="KW-0505">Motor protein</keyword>
<dbReference type="GO" id="GO:0005868">
    <property type="term" value="C:cytoplasmic dynein complex"/>
    <property type="evidence" value="ECO:0007669"/>
    <property type="project" value="UniProtKB-UniRule"/>
</dbReference>
<feature type="compositionally biased region" description="Acidic residues" evidence="12">
    <location>
        <begin position="253"/>
        <end position="273"/>
    </location>
</feature>
<dbReference type="Pfam" id="PF05783">
    <property type="entry name" value="DLIC"/>
    <property type="match status" value="2"/>
</dbReference>
<comment type="subunit">
    <text evidence="11">Homodimer. The cytoplasmic dynein 1 complex consists of two catalytic heavy chains (HCs) and a number of non-catalytic subunits presented by intermediate chains (ICs).</text>
</comment>
<reference evidence="15" key="1">
    <citation type="submission" date="2017-02" db="UniProtKB">
        <authorList>
            <consortium name="WormBaseParasite"/>
        </authorList>
    </citation>
    <scope>IDENTIFICATION</scope>
</reference>
<evidence type="ECO:0000256" key="8">
    <source>
        <dbReference type="ARBA" id="ARBA00023017"/>
    </source>
</evidence>
<comment type="subcellular location">
    <subcellularLocation>
        <location evidence="1 11">Cytoplasm</location>
        <location evidence="1 11">Cytoskeleton</location>
    </subcellularLocation>
</comment>
<evidence type="ECO:0000256" key="4">
    <source>
        <dbReference type="ARBA" id="ARBA00022490"/>
    </source>
</evidence>
<keyword evidence="8 11" id="KW-0243">Dynein</keyword>
<keyword evidence="3 11" id="KW-0813">Transport</keyword>
<keyword evidence="4 11" id="KW-0963">Cytoplasm</keyword>
<evidence type="ECO:0000256" key="12">
    <source>
        <dbReference type="SAM" id="MobiDB-lite"/>
    </source>
</evidence>
<feature type="region of interest" description="Disordered" evidence="12">
    <location>
        <begin position="414"/>
        <end position="437"/>
    </location>
</feature>
<evidence type="ECO:0000256" key="9">
    <source>
        <dbReference type="ARBA" id="ARBA00023175"/>
    </source>
</evidence>
<evidence type="ECO:0000256" key="3">
    <source>
        <dbReference type="ARBA" id="ARBA00022448"/>
    </source>
</evidence>
<dbReference type="WBParaSite" id="TASK_0000814901-mRNA-1">
    <property type="protein sequence ID" value="TASK_0000814901-mRNA-1"/>
    <property type="gene ID" value="TASK_0000814901"/>
</dbReference>
<keyword evidence="5 11" id="KW-0493">Microtubule</keyword>
<comment type="function">
    <text evidence="11">Acts as one of several non-catalytic accessory components of the cytoplasmic dynein 1 complex that are thought to be involved in linking dynein to cargos and to adapter proteins that regulate dynein function. Cytoplasmic dynein 1 acts as a motor for the intracellular retrograde motility of vesicles and organelles along microtubules. May play a role in binding dynein to membranous organelles or chromosomes.</text>
</comment>
<evidence type="ECO:0000256" key="2">
    <source>
        <dbReference type="ARBA" id="ARBA00006831"/>
    </source>
</evidence>
<dbReference type="GO" id="GO:0005524">
    <property type="term" value="F:ATP binding"/>
    <property type="evidence" value="ECO:0007669"/>
    <property type="project" value="UniProtKB-KW"/>
</dbReference>
<dbReference type="PANTHER" id="PTHR12688:SF0">
    <property type="entry name" value="DYNEIN LIGHT INTERMEDIATE CHAIN"/>
    <property type="match status" value="1"/>
</dbReference>
<evidence type="ECO:0000256" key="7">
    <source>
        <dbReference type="ARBA" id="ARBA00022840"/>
    </source>
</evidence>
<feature type="compositionally biased region" description="Polar residues" evidence="12">
    <location>
        <begin position="521"/>
        <end position="556"/>
    </location>
</feature>
<keyword evidence="7 11" id="KW-0067">ATP-binding</keyword>
<feature type="region of interest" description="Disordered" evidence="12">
    <location>
        <begin position="457"/>
        <end position="507"/>
    </location>
</feature>